<keyword evidence="1" id="KW-0812">Transmembrane</keyword>
<dbReference type="AlphaFoldDB" id="A0A0A0DBJ1"/>
<evidence type="ECO:0000256" key="1">
    <source>
        <dbReference type="SAM" id="Phobius"/>
    </source>
</evidence>
<accession>A0A0A0DBJ1</accession>
<dbReference type="RefSeq" id="WP_034835370.1">
    <property type="nucleotide sequence ID" value="NZ_JANX01000100.1"/>
</dbReference>
<evidence type="ECO:0008006" key="4">
    <source>
        <dbReference type="Google" id="ProtNLM"/>
    </source>
</evidence>
<comment type="caution">
    <text evidence="2">The sequence shown here is derived from an EMBL/GenBank/DDBJ whole genome shotgun (WGS) entry which is preliminary data.</text>
</comment>
<evidence type="ECO:0000313" key="2">
    <source>
        <dbReference type="EMBL" id="KGM34337.1"/>
    </source>
</evidence>
<sequence>MSDVLEALSRIYGPGWMGDLPHWGTNLVIGIYIVLLMSFAAYALVKARVTPLWSILLLVPYLDVIVLWVIAFIRWPRIDGQRPHIVHRG</sequence>
<keyword evidence="1" id="KW-0472">Membrane</keyword>
<gene>
    <name evidence="2" type="ORF">P409_10800</name>
</gene>
<proteinExistence type="predicted"/>
<organism evidence="2 3">
    <name type="scientific">Inquilinus limosus MP06</name>
    <dbReference type="NCBI Taxonomy" id="1398085"/>
    <lineage>
        <taxon>Bacteria</taxon>
        <taxon>Pseudomonadati</taxon>
        <taxon>Pseudomonadota</taxon>
        <taxon>Alphaproteobacteria</taxon>
        <taxon>Rhodospirillales</taxon>
        <taxon>Rhodospirillaceae</taxon>
        <taxon>Inquilinus</taxon>
    </lineage>
</organism>
<dbReference type="EMBL" id="JANX01000100">
    <property type="protein sequence ID" value="KGM34337.1"/>
    <property type="molecule type" value="Genomic_DNA"/>
</dbReference>
<name>A0A0A0DBJ1_9PROT</name>
<dbReference type="OrthoDB" id="123194at2"/>
<keyword evidence="1" id="KW-1133">Transmembrane helix</keyword>
<dbReference type="Proteomes" id="UP000029995">
    <property type="component" value="Unassembled WGS sequence"/>
</dbReference>
<evidence type="ECO:0000313" key="3">
    <source>
        <dbReference type="Proteomes" id="UP000029995"/>
    </source>
</evidence>
<protein>
    <recommendedName>
        <fullName evidence="4">DUF805 domain-containing protein</fullName>
    </recommendedName>
</protein>
<feature type="transmembrane region" description="Helical" evidence="1">
    <location>
        <begin position="23"/>
        <end position="45"/>
    </location>
</feature>
<feature type="transmembrane region" description="Helical" evidence="1">
    <location>
        <begin position="52"/>
        <end position="73"/>
    </location>
</feature>
<reference evidence="2 3" key="1">
    <citation type="submission" date="2014-01" db="EMBL/GenBank/DDBJ databases">
        <title>Genome sequence determination for a cystic fibrosis isolate, Inquilinus limosus.</title>
        <authorList>
            <person name="Pino M."/>
            <person name="Di Conza J."/>
            <person name="Gutkind G."/>
        </authorList>
    </citation>
    <scope>NUCLEOTIDE SEQUENCE [LARGE SCALE GENOMIC DNA]</scope>
    <source>
        <strain evidence="2 3">MP06</strain>
    </source>
</reference>